<dbReference type="SMART" id="SM00450">
    <property type="entry name" value="RHOD"/>
    <property type="match status" value="1"/>
</dbReference>
<name>A0A7C2M4M8_9FLAO</name>
<dbReference type="Gene3D" id="3.40.250.10">
    <property type="entry name" value="Rhodanese-like domain"/>
    <property type="match status" value="1"/>
</dbReference>
<dbReference type="Proteomes" id="UP000885753">
    <property type="component" value="Unassembled WGS sequence"/>
</dbReference>
<dbReference type="EMBL" id="DSEE01000324">
    <property type="protein sequence ID" value="HER40444.1"/>
    <property type="molecule type" value="Genomic_DNA"/>
</dbReference>
<comment type="caution">
    <text evidence="2">The sequence shown here is derived from an EMBL/GenBank/DDBJ whole genome shotgun (WGS) entry which is preliminary data.</text>
</comment>
<sequence>MFTFTGFAQHTEEISVIPADEYKKEIKKKDIQLVDVRTPEEFKEGHIKGAKNIDFFSEDFITQFEALDKNEPVYIYCRSGNRSAKASKKLSEAGFKKIIDLQGGYKAWTSGNQE</sequence>
<gene>
    <name evidence="2" type="ORF">ENO10_04405</name>
</gene>
<protein>
    <submittedName>
        <fullName evidence="2">Rhodanese-like domain-containing protein</fullName>
    </submittedName>
</protein>
<dbReference type="InterPro" id="IPR001763">
    <property type="entry name" value="Rhodanese-like_dom"/>
</dbReference>
<dbReference type="PANTHER" id="PTHR45431">
    <property type="entry name" value="RHODANESE-LIKE DOMAIN-CONTAINING PROTEIN 15, CHLOROPLASTIC"/>
    <property type="match status" value="1"/>
</dbReference>
<accession>A0A7C2M4M8</accession>
<feature type="domain" description="Rhodanese" evidence="1">
    <location>
        <begin position="27"/>
        <end position="110"/>
    </location>
</feature>
<dbReference type="InterPro" id="IPR052367">
    <property type="entry name" value="Thiosulfate_ST/Rhodanese-like"/>
</dbReference>
<proteinExistence type="predicted"/>
<dbReference type="Pfam" id="PF00581">
    <property type="entry name" value="Rhodanese"/>
    <property type="match status" value="1"/>
</dbReference>
<evidence type="ECO:0000313" key="2">
    <source>
        <dbReference type="EMBL" id="HER40444.1"/>
    </source>
</evidence>
<dbReference type="InterPro" id="IPR036873">
    <property type="entry name" value="Rhodanese-like_dom_sf"/>
</dbReference>
<reference evidence="2" key="1">
    <citation type="journal article" date="2020" name="mSystems">
        <title>Genome- and Community-Level Interaction Insights into Carbon Utilization and Element Cycling Functions of Hydrothermarchaeota in Hydrothermal Sediment.</title>
        <authorList>
            <person name="Zhou Z."/>
            <person name="Liu Y."/>
            <person name="Xu W."/>
            <person name="Pan J."/>
            <person name="Luo Z.H."/>
            <person name="Li M."/>
        </authorList>
    </citation>
    <scope>NUCLEOTIDE SEQUENCE [LARGE SCALE GENOMIC DNA]</scope>
    <source>
        <strain evidence="2">SpSt-1235</strain>
    </source>
</reference>
<dbReference type="PANTHER" id="PTHR45431:SF3">
    <property type="entry name" value="RHODANESE-LIKE DOMAIN-CONTAINING PROTEIN 15, CHLOROPLASTIC"/>
    <property type="match status" value="1"/>
</dbReference>
<dbReference type="PROSITE" id="PS50206">
    <property type="entry name" value="RHODANESE_3"/>
    <property type="match status" value="1"/>
</dbReference>
<evidence type="ECO:0000259" key="1">
    <source>
        <dbReference type="PROSITE" id="PS50206"/>
    </source>
</evidence>
<dbReference type="AlphaFoldDB" id="A0A7C2M4M8"/>
<dbReference type="SUPFAM" id="SSF52821">
    <property type="entry name" value="Rhodanese/Cell cycle control phosphatase"/>
    <property type="match status" value="1"/>
</dbReference>
<dbReference type="CDD" id="cd00158">
    <property type="entry name" value="RHOD"/>
    <property type="match status" value="1"/>
</dbReference>
<organism evidence="2">
    <name type="scientific">Salinimicrobium catena</name>
    <dbReference type="NCBI Taxonomy" id="390640"/>
    <lineage>
        <taxon>Bacteria</taxon>
        <taxon>Pseudomonadati</taxon>
        <taxon>Bacteroidota</taxon>
        <taxon>Flavobacteriia</taxon>
        <taxon>Flavobacteriales</taxon>
        <taxon>Flavobacteriaceae</taxon>
        <taxon>Salinimicrobium</taxon>
    </lineage>
</organism>